<protein>
    <submittedName>
        <fullName evidence="2">Uncharacterized protein</fullName>
    </submittedName>
</protein>
<feature type="compositionally biased region" description="Low complexity" evidence="1">
    <location>
        <begin position="432"/>
        <end position="443"/>
    </location>
</feature>
<feature type="compositionally biased region" description="Polar residues" evidence="1">
    <location>
        <begin position="87"/>
        <end position="109"/>
    </location>
</feature>
<feature type="compositionally biased region" description="Basic and acidic residues" evidence="1">
    <location>
        <begin position="37"/>
        <end position="52"/>
    </location>
</feature>
<feature type="region of interest" description="Disordered" evidence="1">
    <location>
        <begin position="255"/>
        <end position="341"/>
    </location>
</feature>
<feature type="region of interest" description="Disordered" evidence="1">
    <location>
        <begin position="36"/>
        <end position="234"/>
    </location>
</feature>
<accession>A0A4S8MS30</accession>
<feature type="compositionally biased region" description="Basic and acidic residues" evidence="1">
    <location>
        <begin position="479"/>
        <end position="497"/>
    </location>
</feature>
<feature type="region of interest" description="Disordered" evidence="1">
    <location>
        <begin position="432"/>
        <end position="560"/>
    </location>
</feature>
<dbReference type="EMBL" id="ML179049">
    <property type="protein sequence ID" value="THV05439.1"/>
    <property type="molecule type" value="Genomic_DNA"/>
</dbReference>
<sequence>MASPTFFYNDHVVANGEFDERPRVPLIHLAQAQMRQQWEEEQRRLDAVRQEAGDSDEEVQEVSEGNAPKKSKSLLSTITERTERTEFSPNWPNNQLAPPRAPSSTTGTSYGEVINTGRFADHSSADPNLIPVSPSLSAQQRLSVYEPAPSVPTSGSRSSVTSSPKPPSEPVPPLDTIPDIPDTNSKSTPPTAQKSEAKQSKLSLLASSRASTRSKSSASLGTEKSGSVKTYPGLRPSALSAALPASSIQLYVPDQKSLPSLPPLSPTSANTQNVRSSTDSHIRRAIQMAIDLEEGDKKTGTPSTRSESYPSSASSARTPVPTASKVPAISGTPTQTVKPPSKLALLAQAKAAKSEAKAGKPITKAKGPLDTKLSSPPVLPAEHTEYLTPIANGSSVTTAITTSYQSLYSLTDPARPPTSPAPYVVPLSAVQSLTSPSKPSKLALKSRKAKEKQVTASPEEQKVIEPAVPEIFLPKSSRSRREEQDLEARRKERKVSGKEVAPATRKHDSVRRRHIATNLSSTSSSFSFESLSPDDIVANARRGTSLADRRDRRTAASSKA</sequence>
<name>A0A4S8MS30_DENBC</name>
<dbReference type="AlphaFoldDB" id="A0A4S8MS30"/>
<evidence type="ECO:0000313" key="2">
    <source>
        <dbReference type="EMBL" id="THV05439.1"/>
    </source>
</evidence>
<feature type="region of interest" description="Disordered" evidence="1">
    <location>
        <begin position="353"/>
        <end position="379"/>
    </location>
</feature>
<feature type="compositionally biased region" description="Pro residues" evidence="1">
    <location>
        <begin position="164"/>
        <end position="175"/>
    </location>
</feature>
<gene>
    <name evidence="2" type="ORF">K435DRAFT_745162</name>
</gene>
<proteinExistence type="predicted"/>
<evidence type="ECO:0000256" key="1">
    <source>
        <dbReference type="SAM" id="MobiDB-lite"/>
    </source>
</evidence>
<feature type="compositionally biased region" description="Low complexity" evidence="1">
    <location>
        <begin position="200"/>
        <end position="220"/>
    </location>
</feature>
<keyword evidence="3" id="KW-1185">Reference proteome</keyword>
<dbReference type="OrthoDB" id="342024at2759"/>
<feature type="compositionally biased region" description="Low complexity" evidence="1">
    <location>
        <begin position="519"/>
        <end position="531"/>
    </location>
</feature>
<feature type="compositionally biased region" description="Low complexity" evidence="1">
    <location>
        <begin position="151"/>
        <end position="163"/>
    </location>
</feature>
<feature type="compositionally biased region" description="Low complexity" evidence="1">
    <location>
        <begin position="301"/>
        <end position="319"/>
    </location>
</feature>
<feature type="compositionally biased region" description="Polar residues" evidence="1">
    <location>
        <begin position="267"/>
        <end position="279"/>
    </location>
</feature>
<dbReference type="Proteomes" id="UP000297245">
    <property type="component" value="Unassembled WGS sequence"/>
</dbReference>
<organism evidence="2 3">
    <name type="scientific">Dendrothele bispora (strain CBS 962.96)</name>
    <dbReference type="NCBI Taxonomy" id="1314807"/>
    <lineage>
        <taxon>Eukaryota</taxon>
        <taxon>Fungi</taxon>
        <taxon>Dikarya</taxon>
        <taxon>Basidiomycota</taxon>
        <taxon>Agaricomycotina</taxon>
        <taxon>Agaricomycetes</taxon>
        <taxon>Agaricomycetidae</taxon>
        <taxon>Agaricales</taxon>
        <taxon>Agaricales incertae sedis</taxon>
        <taxon>Dendrothele</taxon>
    </lineage>
</organism>
<reference evidence="2 3" key="1">
    <citation type="journal article" date="2019" name="Nat. Ecol. Evol.">
        <title>Megaphylogeny resolves global patterns of mushroom evolution.</title>
        <authorList>
            <person name="Varga T."/>
            <person name="Krizsan K."/>
            <person name="Foldi C."/>
            <person name="Dima B."/>
            <person name="Sanchez-Garcia M."/>
            <person name="Sanchez-Ramirez S."/>
            <person name="Szollosi G.J."/>
            <person name="Szarkandi J.G."/>
            <person name="Papp V."/>
            <person name="Albert L."/>
            <person name="Andreopoulos W."/>
            <person name="Angelini C."/>
            <person name="Antonin V."/>
            <person name="Barry K.W."/>
            <person name="Bougher N.L."/>
            <person name="Buchanan P."/>
            <person name="Buyck B."/>
            <person name="Bense V."/>
            <person name="Catcheside P."/>
            <person name="Chovatia M."/>
            <person name="Cooper J."/>
            <person name="Damon W."/>
            <person name="Desjardin D."/>
            <person name="Finy P."/>
            <person name="Geml J."/>
            <person name="Haridas S."/>
            <person name="Hughes K."/>
            <person name="Justo A."/>
            <person name="Karasinski D."/>
            <person name="Kautmanova I."/>
            <person name="Kiss B."/>
            <person name="Kocsube S."/>
            <person name="Kotiranta H."/>
            <person name="LaButti K.M."/>
            <person name="Lechner B.E."/>
            <person name="Liimatainen K."/>
            <person name="Lipzen A."/>
            <person name="Lukacs Z."/>
            <person name="Mihaltcheva S."/>
            <person name="Morgado L.N."/>
            <person name="Niskanen T."/>
            <person name="Noordeloos M.E."/>
            <person name="Ohm R.A."/>
            <person name="Ortiz-Santana B."/>
            <person name="Ovrebo C."/>
            <person name="Racz N."/>
            <person name="Riley R."/>
            <person name="Savchenko A."/>
            <person name="Shiryaev A."/>
            <person name="Soop K."/>
            <person name="Spirin V."/>
            <person name="Szebenyi C."/>
            <person name="Tomsovsky M."/>
            <person name="Tulloss R.E."/>
            <person name="Uehling J."/>
            <person name="Grigoriev I.V."/>
            <person name="Vagvolgyi C."/>
            <person name="Papp T."/>
            <person name="Martin F.M."/>
            <person name="Miettinen O."/>
            <person name="Hibbett D.S."/>
            <person name="Nagy L.G."/>
        </authorList>
    </citation>
    <scope>NUCLEOTIDE SEQUENCE [LARGE SCALE GENOMIC DNA]</scope>
    <source>
        <strain evidence="2 3">CBS 962.96</strain>
    </source>
</reference>
<evidence type="ECO:0000313" key="3">
    <source>
        <dbReference type="Proteomes" id="UP000297245"/>
    </source>
</evidence>